<evidence type="ECO:0000256" key="1">
    <source>
        <dbReference type="ARBA" id="ARBA00004796"/>
    </source>
</evidence>
<evidence type="ECO:0000259" key="3">
    <source>
        <dbReference type="Pfam" id="PF00109"/>
    </source>
</evidence>
<dbReference type="AlphaFoldDB" id="A0A378WYQ4"/>
<dbReference type="PANTHER" id="PTHR11712">
    <property type="entry name" value="POLYKETIDE SYNTHASE-RELATED"/>
    <property type="match status" value="1"/>
</dbReference>
<gene>
    <name evidence="4" type="primary">fabF_4</name>
    <name evidence="4" type="ORF">NCTC13184_04259</name>
</gene>
<dbReference type="GO" id="GO:0006633">
    <property type="term" value="P:fatty acid biosynthetic process"/>
    <property type="evidence" value="ECO:0007669"/>
    <property type="project" value="TreeGrafter"/>
</dbReference>
<sequence length="363" mass="37678">MTLVFTGCSVLSPYGTSTAEFGNGIRSGTSAVRPVGPESGDLPIRQAGLVADFDVRKTLGTKGTRSMDRVTGLAVEGVRQVLERLPGCACGADTAVVLGTTTGSVRSMMEFVGDSYVRDKPYQVDPARFPNAVMNRAAGQCAIWHGVRGPNATIAGGRAAGVAVLQYAARLFDRDRARTVLCGMVEEFSPHRAWVEYLAAGRVDRPIGEGCAVFVLEPARSAAAAGRGALAELVGMAHGVWGPAAPIRDVLSRLLRSALAGAGVGGEEVALIAVAGSPGTDPWEGFCAGEYAAARDVLPHTMIRSIADLVGDCGAATGGLQLAALLGADYPPGKPYAFFTSVDLDGAVGCVLIRRDEPRGEFR</sequence>
<dbReference type="GO" id="GO:0004315">
    <property type="term" value="F:3-oxoacyl-[acyl-carrier-protein] synthase activity"/>
    <property type="evidence" value="ECO:0007669"/>
    <property type="project" value="UniProtKB-EC"/>
</dbReference>
<evidence type="ECO:0000313" key="4">
    <source>
        <dbReference type="EMBL" id="SUA45735.1"/>
    </source>
</evidence>
<dbReference type="Proteomes" id="UP000255082">
    <property type="component" value="Unassembled WGS sequence"/>
</dbReference>
<reference evidence="4 5" key="1">
    <citation type="submission" date="2018-06" db="EMBL/GenBank/DDBJ databases">
        <authorList>
            <consortium name="Pathogen Informatics"/>
            <person name="Doyle S."/>
        </authorList>
    </citation>
    <scope>NUCLEOTIDE SEQUENCE [LARGE SCALE GENOMIC DNA]</scope>
    <source>
        <strain evidence="4 5">NCTC13184</strain>
    </source>
</reference>
<protein>
    <submittedName>
        <fullName evidence="4">3-oxoacyl-[acyl-carrier-protein] synthase 2</fullName>
        <ecNumber evidence="4">2.3.1.179</ecNumber>
    </submittedName>
</protein>
<dbReference type="EMBL" id="UGRU01000001">
    <property type="protein sequence ID" value="SUA45735.1"/>
    <property type="molecule type" value="Genomic_DNA"/>
</dbReference>
<proteinExistence type="predicted"/>
<dbReference type="Pfam" id="PF00109">
    <property type="entry name" value="ketoacyl-synt"/>
    <property type="match status" value="1"/>
</dbReference>
<dbReference type="RefSeq" id="WP_063917458.1">
    <property type="nucleotide sequence ID" value="NZ_JAJFOE010000001.1"/>
</dbReference>
<keyword evidence="4" id="KW-0012">Acyltransferase</keyword>
<dbReference type="InterPro" id="IPR016039">
    <property type="entry name" value="Thiolase-like"/>
</dbReference>
<keyword evidence="2 4" id="KW-0808">Transferase</keyword>
<dbReference type="OrthoDB" id="7061549at2"/>
<dbReference type="Gene3D" id="3.40.47.10">
    <property type="match status" value="1"/>
</dbReference>
<organism evidence="4 5">
    <name type="scientific">Nocardia africana</name>
    <dbReference type="NCBI Taxonomy" id="134964"/>
    <lineage>
        <taxon>Bacteria</taxon>
        <taxon>Bacillati</taxon>
        <taxon>Actinomycetota</taxon>
        <taxon>Actinomycetes</taxon>
        <taxon>Mycobacteriales</taxon>
        <taxon>Nocardiaceae</taxon>
        <taxon>Nocardia</taxon>
    </lineage>
</organism>
<accession>A0A378WYQ4</accession>
<feature type="domain" description="Beta-ketoacyl synthase-like N-terminal" evidence="3">
    <location>
        <begin position="4"/>
        <end position="205"/>
    </location>
</feature>
<evidence type="ECO:0000256" key="2">
    <source>
        <dbReference type="ARBA" id="ARBA00022679"/>
    </source>
</evidence>
<dbReference type="PANTHER" id="PTHR11712:SF336">
    <property type="entry name" value="3-OXOACYL-[ACYL-CARRIER-PROTEIN] SYNTHASE, MITOCHONDRIAL"/>
    <property type="match status" value="1"/>
</dbReference>
<dbReference type="SUPFAM" id="SSF53901">
    <property type="entry name" value="Thiolase-like"/>
    <property type="match status" value="2"/>
</dbReference>
<dbReference type="InterPro" id="IPR000794">
    <property type="entry name" value="Beta-ketoacyl_synthase"/>
</dbReference>
<dbReference type="InterPro" id="IPR014030">
    <property type="entry name" value="Ketoacyl_synth_N"/>
</dbReference>
<evidence type="ECO:0000313" key="5">
    <source>
        <dbReference type="Proteomes" id="UP000255082"/>
    </source>
</evidence>
<name>A0A378WYQ4_9NOCA</name>
<dbReference type="EC" id="2.3.1.179" evidence="4"/>
<comment type="pathway">
    <text evidence="1">Lipid metabolism; mycolic acid biosynthesis.</text>
</comment>
<dbReference type="UniPathway" id="UPA00915"/>